<proteinExistence type="predicted"/>
<keyword evidence="2" id="KW-1185">Reference proteome</keyword>
<gene>
    <name evidence="1" type="ORF">Mrose_03593</name>
</gene>
<evidence type="ECO:0000313" key="1">
    <source>
        <dbReference type="EMBL" id="RIH81335.1"/>
    </source>
</evidence>
<sequence>MNDHQRIQNLLREGRINGGDLDARGPFTLRGRDFKGLLGRGEARLGVEHNHGDLTLEA</sequence>
<dbReference type="EMBL" id="QWLA01000163">
    <property type="protein sequence ID" value="RIH81335.1"/>
    <property type="molecule type" value="Genomic_DNA"/>
</dbReference>
<organism evidence="1 2">
    <name type="scientific">Calidithermus roseus</name>
    <dbReference type="NCBI Taxonomy" id="1644118"/>
    <lineage>
        <taxon>Bacteria</taxon>
        <taxon>Thermotogati</taxon>
        <taxon>Deinococcota</taxon>
        <taxon>Deinococci</taxon>
        <taxon>Thermales</taxon>
        <taxon>Thermaceae</taxon>
        <taxon>Calidithermus</taxon>
    </lineage>
</organism>
<accession>A0A399EAH7</accession>
<comment type="caution">
    <text evidence="1">The sequence shown here is derived from an EMBL/GenBank/DDBJ whole genome shotgun (WGS) entry which is preliminary data.</text>
</comment>
<reference evidence="1 2" key="1">
    <citation type="submission" date="2018-08" db="EMBL/GenBank/DDBJ databases">
        <title>Meiothermus roseus NBRC 110900 genome sequencing project.</title>
        <authorList>
            <person name="Da Costa M.S."/>
            <person name="Albuquerque L."/>
            <person name="Raposo P."/>
            <person name="Froufe H.J.C."/>
            <person name="Barroso C.S."/>
            <person name="Egas C."/>
        </authorList>
    </citation>
    <scope>NUCLEOTIDE SEQUENCE [LARGE SCALE GENOMIC DNA]</scope>
    <source>
        <strain evidence="1 2">NBRC 110900</strain>
    </source>
</reference>
<name>A0A399EAH7_9DEIN</name>
<dbReference type="Proteomes" id="UP000265341">
    <property type="component" value="Unassembled WGS sequence"/>
</dbReference>
<evidence type="ECO:0000313" key="2">
    <source>
        <dbReference type="Proteomes" id="UP000265341"/>
    </source>
</evidence>
<dbReference type="AlphaFoldDB" id="A0A399EAH7"/>
<protein>
    <submittedName>
        <fullName evidence="1">Uncharacterized protein</fullName>
    </submittedName>
</protein>
<dbReference type="RefSeq" id="WP_182482915.1">
    <property type="nucleotide sequence ID" value="NZ_QWLA01000163.1"/>
</dbReference>